<dbReference type="Pfam" id="PF04715">
    <property type="entry name" value="Anth_synt_I_N"/>
    <property type="match status" value="1"/>
</dbReference>
<dbReference type="AlphaFoldDB" id="F2L2Z1"/>
<evidence type="ECO:0000259" key="6">
    <source>
        <dbReference type="Pfam" id="PF00425"/>
    </source>
</evidence>
<dbReference type="GO" id="GO:0004049">
    <property type="term" value="F:anthranilate synthase activity"/>
    <property type="evidence" value="ECO:0007669"/>
    <property type="project" value="UniProtKB-EC"/>
</dbReference>
<dbReference type="PANTHER" id="PTHR11236:SF9">
    <property type="entry name" value="ANTHRANILATE SYNTHASE COMPONENT 1"/>
    <property type="match status" value="1"/>
</dbReference>
<comment type="catalytic activity">
    <reaction evidence="5">
        <text>chorismate + L-glutamine = anthranilate + pyruvate + L-glutamate + H(+)</text>
        <dbReference type="Rhea" id="RHEA:21732"/>
        <dbReference type="ChEBI" id="CHEBI:15361"/>
        <dbReference type="ChEBI" id="CHEBI:15378"/>
        <dbReference type="ChEBI" id="CHEBI:16567"/>
        <dbReference type="ChEBI" id="CHEBI:29748"/>
        <dbReference type="ChEBI" id="CHEBI:29985"/>
        <dbReference type="ChEBI" id="CHEBI:58359"/>
        <dbReference type="EC" id="4.1.3.27"/>
    </reaction>
</comment>
<comment type="pathway">
    <text evidence="1">Amino-acid biosynthesis; L-tryptophan biosynthesis; L-tryptophan from chorismate: step 1/5.</text>
</comment>
<accession>F2L2Z1</accession>
<proteinExistence type="inferred from homology"/>
<feature type="domain" description="Anthranilate synthase component I N-terminal" evidence="7">
    <location>
        <begin position="64"/>
        <end position="113"/>
    </location>
</feature>
<protein>
    <recommendedName>
        <fullName evidence="3">anthranilate synthase</fullName>
        <ecNumber evidence="3">4.1.3.27</ecNumber>
    </recommendedName>
</protein>
<keyword evidence="4" id="KW-0822">Tryptophan biosynthesis</keyword>
<feature type="domain" description="Chorismate-utilising enzyme C-terminal" evidence="6">
    <location>
        <begin position="142"/>
        <end position="392"/>
    </location>
</feature>
<evidence type="ECO:0000256" key="2">
    <source>
        <dbReference type="ARBA" id="ARBA00009562"/>
    </source>
</evidence>
<dbReference type="Pfam" id="PF00425">
    <property type="entry name" value="Chorismate_bind"/>
    <property type="match status" value="1"/>
</dbReference>
<keyword evidence="4" id="KW-0057">Aromatic amino acid biosynthesis</keyword>
<dbReference type="SUPFAM" id="SSF56322">
    <property type="entry name" value="ADC synthase"/>
    <property type="match status" value="1"/>
</dbReference>
<dbReference type="GO" id="GO:0000162">
    <property type="term" value="P:L-tryptophan biosynthetic process"/>
    <property type="evidence" value="ECO:0007669"/>
    <property type="project" value="UniProtKB-UniPathway"/>
</dbReference>
<reference evidence="8 9" key="1">
    <citation type="journal article" date="2011" name="J. Bacteriol.">
        <title>Complete genome sequence of the thermoacidophilic crenarchaeon Thermoproteus uzoniensis 768-20.</title>
        <authorList>
            <person name="Mardanov A.V."/>
            <person name="Gumerov V.M."/>
            <person name="Beletsky A.V."/>
            <person name="Prokofeva M.I."/>
            <person name="Bonch-Osmolovskaya E.A."/>
            <person name="Ravin N.V."/>
            <person name="Skryabin K.G."/>
        </authorList>
    </citation>
    <scope>NUCLEOTIDE SEQUENCE [LARGE SCALE GENOMIC DNA]</scope>
    <source>
        <strain evidence="8 9">768-20</strain>
    </source>
</reference>
<dbReference type="InterPro" id="IPR006805">
    <property type="entry name" value="Anth_synth_I_N"/>
</dbReference>
<evidence type="ECO:0000256" key="4">
    <source>
        <dbReference type="ARBA" id="ARBA00022822"/>
    </source>
</evidence>
<keyword evidence="4" id="KW-0028">Amino-acid biosynthesis</keyword>
<dbReference type="HOGENOM" id="CLU_006493_7_1_2"/>
<dbReference type="Proteomes" id="UP000008138">
    <property type="component" value="Chromosome"/>
</dbReference>
<name>F2L2Z1_THEU7</name>
<dbReference type="eggNOG" id="arCOG02014">
    <property type="taxonomic scope" value="Archaea"/>
</dbReference>
<evidence type="ECO:0000256" key="5">
    <source>
        <dbReference type="ARBA" id="ARBA00047683"/>
    </source>
</evidence>
<dbReference type="EMBL" id="CP002590">
    <property type="protein sequence ID" value="AEA13110.1"/>
    <property type="molecule type" value="Genomic_DNA"/>
</dbReference>
<dbReference type="UniPathway" id="UPA00035">
    <property type="reaction ID" value="UER00040"/>
</dbReference>
<dbReference type="PRINTS" id="PR00095">
    <property type="entry name" value="ANTSNTHASEI"/>
</dbReference>
<gene>
    <name evidence="8" type="ordered locus">TUZN_1644</name>
</gene>
<evidence type="ECO:0000256" key="3">
    <source>
        <dbReference type="ARBA" id="ARBA00012266"/>
    </source>
</evidence>
<keyword evidence="9" id="KW-1185">Reference proteome</keyword>
<dbReference type="EC" id="4.1.3.27" evidence="3"/>
<dbReference type="STRING" id="999630.TUZN_1644"/>
<dbReference type="KEGG" id="tuz:TUZN_1644"/>
<evidence type="ECO:0000313" key="8">
    <source>
        <dbReference type="EMBL" id="AEA13110.1"/>
    </source>
</evidence>
<dbReference type="PANTHER" id="PTHR11236">
    <property type="entry name" value="AMINOBENZOATE/ANTHRANILATE SYNTHASE"/>
    <property type="match status" value="1"/>
</dbReference>
<dbReference type="Gene3D" id="3.60.120.10">
    <property type="entry name" value="Anthranilate synthase"/>
    <property type="match status" value="1"/>
</dbReference>
<reference key="2">
    <citation type="submission" date="2011-03" db="EMBL/GenBank/DDBJ databases">
        <title>Complete genome sequence of the thermoacidophilic crenarchaeon Thermoproteus uzoniensis 768-20.</title>
        <authorList>
            <person name="Mardanov A.V."/>
            <person name="Gumerov V.M."/>
            <person name="Beletsky A.V."/>
            <person name="Prokofeva M.I."/>
            <person name="Bonch-Osmolovskaya E.A."/>
            <person name="Ravin N.V."/>
            <person name="Skryabin K.G."/>
        </authorList>
    </citation>
    <scope>NUCLEOTIDE SEQUENCE</scope>
    <source>
        <strain>768-20</strain>
    </source>
</reference>
<organism evidence="8 9">
    <name type="scientific">Thermoproteus uzoniensis (strain 768-20)</name>
    <dbReference type="NCBI Taxonomy" id="999630"/>
    <lineage>
        <taxon>Archaea</taxon>
        <taxon>Thermoproteota</taxon>
        <taxon>Thermoprotei</taxon>
        <taxon>Thermoproteales</taxon>
        <taxon>Thermoproteaceae</taxon>
        <taxon>Thermoproteus</taxon>
    </lineage>
</organism>
<dbReference type="InterPro" id="IPR005801">
    <property type="entry name" value="ADC_synthase"/>
</dbReference>
<dbReference type="InterPro" id="IPR019999">
    <property type="entry name" value="Anth_synth_I-like"/>
</dbReference>
<comment type="similarity">
    <text evidence="2">Belongs to the anthranilate synthase component I family.</text>
</comment>
<evidence type="ECO:0000259" key="7">
    <source>
        <dbReference type="Pfam" id="PF04715"/>
    </source>
</evidence>
<evidence type="ECO:0000256" key="1">
    <source>
        <dbReference type="ARBA" id="ARBA00004873"/>
    </source>
</evidence>
<dbReference type="InterPro" id="IPR015890">
    <property type="entry name" value="Chorismate_C"/>
</dbReference>
<evidence type="ECO:0000313" key="9">
    <source>
        <dbReference type="Proteomes" id="UP000008138"/>
    </source>
</evidence>
<sequence length="401" mass="44840">MYRSGESFVSLLESGPGFPDRARYTIVAWGVKRYVSVLSNSYEELQRMYRGLEPSGGPFGGEMAIGFVSYDAVVEIEPTLAKYVSADKDFPRALFVVPENVVIYDNLLKRAYVVGKLPAYAEAEPERRPNMGRVLYKTDDAFYKAAVSEALRRIRDGEIFQVVLSRREVFEISGDLFSIYERLTSINPSPYMFFFKFGDIALIGTSPELLVKVEGDVVETHPIAGTRPRGADDREDLRLEDEMLSDEKELAEHMMLVDLARNDVGRISRFGTVKVQELMAVEKYSHVQHIVSRVAGVLDPRYNVVDAIWALHPAGTVSGAPKVRAMEIIGELEDMPRGPYAGGFGLLTPRGGELAIIIRTLIIKGDVARIQAGAGVVYDSTPDREYRETEYKLAHLRAVWT</sequence>